<keyword evidence="3" id="KW-1185">Reference proteome</keyword>
<name>A0A6A6WY55_9PLEO</name>
<sequence>MQPHWSEDPGFAPPSGPLPESFVRQIPATSNMQALPPMEPARIYPSSPPFQHYSEAPPPYQRYSTAFPSYQALPPPYYPKTPSPSYETYSAASQPSQPYPEESQPMKRTSRLLSGPAEGYYGASQRCQTYRPESRPYQTYAAESQPIQRTSGVFRTSQRYFRASQPSQTYPVASPPYQPYPAASPPWQRSYRPWQGPMTARAASRALQRNSKPSQTPQKKASPRQQPWPEESPRPAYLPWTPAEEGRVSDLQAQGHSWGAIGEMVEGRSSSASQYRYNQQHLNLYGDHEVRPTWGNTRKGQQHSSAARRRREADRARELEARIERRAAKRAQKLKPVALPSSRREACKHTLGFTVYVMHADEILQPRRRGLATSLGTFIIEGREKGSDCRGGERGLGKVVEEGLVWWRKRAW</sequence>
<dbReference type="EMBL" id="MU002169">
    <property type="protein sequence ID" value="KAF2789016.1"/>
    <property type="molecule type" value="Genomic_DNA"/>
</dbReference>
<feature type="region of interest" description="Disordered" evidence="1">
    <location>
        <begin position="74"/>
        <end position="241"/>
    </location>
</feature>
<accession>A0A6A6WY55</accession>
<feature type="region of interest" description="Disordered" evidence="1">
    <location>
        <begin position="289"/>
        <end position="316"/>
    </location>
</feature>
<dbReference type="Proteomes" id="UP000799757">
    <property type="component" value="Unassembled WGS sequence"/>
</dbReference>
<feature type="compositionally biased region" description="Polar residues" evidence="1">
    <location>
        <begin position="294"/>
        <end position="305"/>
    </location>
</feature>
<evidence type="ECO:0000256" key="1">
    <source>
        <dbReference type="SAM" id="MobiDB-lite"/>
    </source>
</evidence>
<proteinExistence type="predicted"/>
<feature type="compositionally biased region" description="Pro residues" evidence="1">
    <location>
        <begin position="173"/>
        <end position="184"/>
    </location>
</feature>
<dbReference type="AlphaFoldDB" id="A0A6A6WY55"/>
<organism evidence="2 3">
    <name type="scientific">Melanomma pulvis-pyrius CBS 109.77</name>
    <dbReference type="NCBI Taxonomy" id="1314802"/>
    <lineage>
        <taxon>Eukaryota</taxon>
        <taxon>Fungi</taxon>
        <taxon>Dikarya</taxon>
        <taxon>Ascomycota</taxon>
        <taxon>Pezizomycotina</taxon>
        <taxon>Dothideomycetes</taxon>
        <taxon>Pleosporomycetidae</taxon>
        <taxon>Pleosporales</taxon>
        <taxon>Melanommataceae</taxon>
        <taxon>Melanomma</taxon>
    </lineage>
</organism>
<feature type="region of interest" description="Disordered" evidence="1">
    <location>
        <begin position="1"/>
        <end position="58"/>
    </location>
</feature>
<gene>
    <name evidence="2" type="ORF">K505DRAFT_99758</name>
</gene>
<reference evidence="2" key="1">
    <citation type="journal article" date="2020" name="Stud. Mycol.">
        <title>101 Dothideomycetes genomes: a test case for predicting lifestyles and emergence of pathogens.</title>
        <authorList>
            <person name="Haridas S."/>
            <person name="Albert R."/>
            <person name="Binder M."/>
            <person name="Bloem J."/>
            <person name="Labutti K."/>
            <person name="Salamov A."/>
            <person name="Andreopoulos B."/>
            <person name="Baker S."/>
            <person name="Barry K."/>
            <person name="Bills G."/>
            <person name="Bluhm B."/>
            <person name="Cannon C."/>
            <person name="Castanera R."/>
            <person name="Culley D."/>
            <person name="Daum C."/>
            <person name="Ezra D."/>
            <person name="Gonzalez J."/>
            <person name="Henrissat B."/>
            <person name="Kuo A."/>
            <person name="Liang C."/>
            <person name="Lipzen A."/>
            <person name="Lutzoni F."/>
            <person name="Magnuson J."/>
            <person name="Mondo S."/>
            <person name="Nolan M."/>
            <person name="Ohm R."/>
            <person name="Pangilinan J."/>
            <person name="Park H.-J."/>
            <person name="Ramirez L."/>
            <person name="Alfaro M."/>
            <person name="Sun H."/>
            <person name="Tritt A."/>
            <person name="Yoshinaga Y."/>
            <person name="Zwiers L.-H."/>
            <person name="Turgeon B."/>
            <person name="Goodwin S."/>
            <person name="Spatafora J."/>
            <person name="Crous P."/>
            <person name="Grigoriev I."/>
        </authorList>
    </citation>
    <scope>NUCLEOTIDE SEQUENCE</scope>
    <source>
        <strain evidence="2">CBS 109.77</strain>
    </source>
</reference>
<feature type="compositionally biased region" description="Low complexity" evidence="1">
    <location>
        <begin position="83"/>
        <end position="103"/>
    </location>
</feature>
<feature type="compositionally biased region" description="Polar residues" evidence="1">
    <location>
        <begin position="207"/>
        <end position="225"/>
    </location>
</feature>
<protein>
    <submittedName>
        <fullName evidence="2">Uncharacterized protein</fullName>
    </submittedName>
</protein>
<feature type="compositionally biased region" description="Polar residues" evidence="1">
    <location>
        <begin position="141"/>
        <end position="169"/>
    </location>
</feature>
<evidence type="ECO:0000313" key="3">
    <source>
        <dbReference type="Proteomes" id="UP000799757"/>
    </source>
</evidence>
<evidence type="ECO:0000313" key="2">
    <source>
        <dbReference type="EMBL" id="KAF2789016.1"/>
    </source>
</evidence>